<sequence length="33" mass="4145">MDLIKEVTLLRYQFRLMQSMIQSDEFPFYRFPT</sequence>
<reference evidence="1 2" key="1">
    <citation type="submission" date="2017-09" db="EMBL/GenBank/DDBJ databases">
        <title>Large-scale bioinformatics analysis of Bacillus genomes uncovers conserved roles of natural products in bacterial physiology.</title>
        <authorList>
            <consortium name="Agbiome Team Llc"/>
            <person name="Bleich R.M."/>
            <person name="Grubbs K.J."/>
            <person name="Santa Maria K.C."/>
            <person name="Allen S.E."/>
            <person name="Farag S."/>
            <person name="Shank E.A."/>
            <person name="Bowers A."/>
        </authorList>
    </citation>
    <scope>NUCLEOTIDE SEQUENCE [LARGE SCALE GENOMIC DNA]</scope>
    <source>
        <strain evidence="1 2">AFS094862</strain>
    </source>
</reference>
<proteinExistence type="predicted"/>
<dbReference type="AlphaFoldDB" id="A0A2B7V338"/>
<protein>
    <submittedName>
        <fullName evidence="1">DUF1878 domain-containing protein</fullName>
    </submittedName>
</protein>
<dbReference type="EMBL" id="NVOI01000192">
    <property type="protein sequence ID" value="PGG78704.1"/>
    <property type="molecule type" value="Genomic_DNA"/>
</dbReference>
<feature type="non-terminal residue" evidence="1">
    <location>
        <position position="33"/>
    </location>
</feature>
<gene>
    <name evidence="1" type="ORF">CON73_30995</name>
</gene>
<name>A0A2B7V338_9BACI</name>
<evidence type="ECO:0000313" key="2">
    <source>
        <dbReference type="Proteomes" id="UP000225320"/>
    </source>
</evidence>
<comment type="caution">
    <text evidence="1">The sequence shown here is derived from an EMBL/GenBank/DDBJ whole genome shotgun (WGS) entry which is preliminary data.</text>
</comment>
<organism evidence="1 2">
    <name type="scientific">Bacillus toyonensis</name>
    <dbReference type="NCBI Taxonomy" id="155322"/>
    <lineage>
        <taxon>Bacteria</taxon>
        <taxon>Bacillati</taxon>
        <taxon>Bacillota</taxon>
        <taxon>Bacilli</taxon>
        <taxon>Bacillales</taxon>
        <taxon>Bacillaceae</taxon>
        <taxon>Bacillus</taxon>
        <taxon>Bacillus cereus group</taxon>
    </lineage>
</organism>
<evidence type="ECO:0000313" key="1">
    <source>
        <dbReference type="EMBL" id="PGG78704.1"/>
    </source>
</evidence>
<accession>A0A2B7V338</accession>
<dbReference type="Proteomes" id="UP000225320">
    <property type="component" value="Unassembled WGS sequence"/>
</dbReference>